<sequence length="163" mass="18320">MMMLCCIPVRCPYRLRRAAPEASDVSSETARGLIRLVGLISAEMVGDGQVLRLWSRRYETGGGEGRLRRGFSWRWRAGGVVASVGLWIRIRGCGCDWRRLLIEVERLRKGKGGCLTNVRGALDSVLRFAVAKGRVRMVIVWGRASHRVHRARQRKNSGGSRCK</sequence>
<gene>
    <name evidence="1" type="ORF">B0T11DRAFT_276074</name>
</gene>
<keyword evidence="2" id="KW-1185">Reference proteome</keyword>
<dbReference type="EMBL" id="JAGPXD010000002">
    <property type="protein sequence ID" value="KAH7367856.1"/>
    <property type="molecule type" value="Genomic_DNA"/>
</dbReference>
<evidence type="ECO:0000313" key="1">
    <source>
        <dbReference type="EMBL" id="KAH7367856.1"/>
    </source>
</evidence>
<protein>
    <submittedName>
        <fullName evidence="1">Uncharacterized protein</fullName>
    </submittedName>
</protein>
<dbReference type="Proteomes" id="UP000813385">
    <property type="component" value="Unassembled WGS sequence"/>
</dbReference>
<accession>A0A8K0TLN8</accession>
<proteinExistence type="predicted"/>
<comment type="caution">
    <text evidence="1">The sequence shown here is derived from an EMBL/GenBank/DDBJ whole genome shotgun (WGS) entry which is preliminary data.</text>
</comment>
<organism evidence="1 2">
    <name type="scientific">Plectosphaerella cucumerina</name>
    <dbReference type="NCBI Taxonomy" id="40658"/>
    <lineage>
        <taxon>Eukaryota</taxon>
        <taxon>Fungi</taxon>
        <taxon>Dikarya</taxon>
        <taxon>Ascomycota</taxon>
        <taxon>Pezizomycotina</taxon>
        <taxon>Sordariomycetes</taxon>
        <taxon>Hypocreomycetidae</taxon>
        <taxon>Glomerellales</taxon>
        <taxon>Plectosphaerellaceae</taxon>
        <taxon>Plectosphaerella</taxon>
    </lineage>
</organism>
<evidence type="ECO:0000313" key="2">
    <source>
        <dbReference type="Proteomes" id="UP000813385"/>
    </source>
</evidence>
<reference evidence="1" key="1">
    <citation type="journal article" date="2021" name="Nat. Commun.">
        <title>Genetic determinants of endophytism in the Arabidopsis root mycobiome.</title>
        <authorList>
            <person name="Mesny F."/>
            <person name="Miyauchi S."/>
            <person name="Thiergart T."/>
            <person name="Pickel B."/>
            <person name="Atanasova L."/>
            <person name="Karlsson M."/>
            <person name="Huettel B."/>
            <person name="Barry K.W."/>
            <person name="Haridas S."/>
            <person name="Chen C."/>
            <person name="Bauer D."/>
            <person name="Andreopoulos W."/>
            <person name="Pangilinan J."/>
            <person name="LaButti K."/>
            <person name="Riley R."/>
            <person name="Lipzen A."/>
            <person name="Clum A."/>
            <person name="Drula E."/>
            <person name="Henrissat B."/>
            <person name="Kohler A."/>
            <person name="Grigoriev I.V."/>
            <person name="Martin F.M."/>
            <person name="Hacquard S."/>
        </authorList>
    </citation>
    <scope>NUCLEOTIDE SEQUENCE</scope>
    <source>
        <strain evidence="1">MPI-CAGE-AT-0016</strain>
    </source>
</reference>
<name>A0A8K0TLN8_9PEZI</name>
<dbReference type="AlphaFoldDB" id="A0A8K0TLN8"/>